<name>A0A1K1LFI1_9BACT</name>
<gene>
    <name evidence="1" type="ORF">DESPIGER_1634</name>
</gene>
<dbReference type="OrthoDB" id="9887750at2"/>
<accession>A0A1K1LFI1</accession>
<organism evidence="1 2">
    <name type="scientific">Desulfovibrio piger</name>
    <dbReference type="NCBI Taxonomy" id="901"/>
    <lineage>
        <taxon>Bacteria</taxon>
        <taxon>Pseudomonadati</taxon>
        <taxon>Thermodesulfobacteriota</taxon>
        <taxon>Desulfovibrionia</taxon>
        <taxon>Desulfovibrionales</taxon>
        <taxon>Desulfovibrionaceae</taxon>
        <taxon>Desulfovibrio</taxon>
    </lineage>
</organism>
<dbReference type="KEGG" id="dpg:DESPIGER_1634"/>
<keyword evidence="2" id="KW-1185">Reference proteome</keyword>
<reference evidence="2" key="1">
    <citation type="submission" date="2016-10" db="EMBL/GenBank/DDBJ databases">
        <authorList>
            <person name="Wegmann U."/>
        </authorList>
    </citation>
    <scope>NUCLEOTIDE SEQUENCE [LARGE SCALE GENOMIC DNA]</scope>
</reference>
<evidence type="ECO:0000313" key="1">
    <source>
        <dbReference type="EMBL" id="SFV73471.1"/>
    </source>
</evidence>
<evidence type="ECO:0000313" key="2">
    <source>
        <dbReference type="Proteomes" id="UP000186323"/>
    </source>
</evidence>
<sequence length="121" mass="12955">MICCLASAACPLRDTAAPLAACAGEATIRAVYDAGIDLGHYGEVDQLAPAGAMAEFTAYVRRQSAEEAEAAFAPLRQAARSRGMDMRLHVVYGPGAVRDLLRRWREEGDVRVFGGEDMPLA</sequence>
<proteinExistence type="predicted"/>
<dbReference type="RefSeq" id="WP_072335272.1">
    <property type="nucleotide sequence ID" value="NZ_DBGALU010000073.1"/>
</dbReference>
<dbReference type="Proteomes" id="UP000186323">
    <property type="component" value="Chromosome I"/>
</dbReference>
<dbReference type="AlphaFoldDB" id="A0A1K1LFI1"/>
<dbReference type="EMBL" id="LT630450">
    <property type="protein sequence ID" value="SFV73471.1"/>
    <property type="molecule type" value="Genomic_DNA"/>
</dbReference>
<protein>
    <submittedName>
        <fullName evidence="1">Uncharacterized protein</fullName>
    </submittedName>
</protein>